<evidence type="ECO:0000259" key="3">
    <source>
        <dbReference type="Pfam" id="PF21517"/>
    </source>
</evidence>
<proteinExistence type="predicted"/>
<sequence length="293" mass="33076">MWWKTTGCGGKKRINVLHTLGHSNRDIARHIRRSEKCIRTYLKTKVTPKKKETRGRKKRLTDQDERAITRRLSNTMTSLEEVRKEMKLPVTRQTVHNVVFNTQIQTHEASSRLPKDHKVARTRRPEDQMGRMMKSSSTSMMLMIFEDTGGIHKSRAWSSTRGTFEVDYYGFGPRGYGGPLQSPSEPGGPGVASRHKHGDYKIPPRQRSAAHREDHTAENRGIGLGSSATSVTFNPDLAPSDYHLFRSMQHSLAEKKPKTAKKSKSGCPTSSSRSWPSSSKTASFSAWKMAKSH</sequence>
<protein>
    <recommendedName>
        <fullName evidence="6">Tc3 transposase DNA binding domain-containing protein</fullName>
    </recommendedName>
</protein>
<dbReference type="Pfam" id="PF11427">
    <property type="entry name" value="HTH_Tnp_Tc3_1"/>
    <property type="match status" value="1"/>
</dbReference>
<dbReference type="Pfam" id="PF21517">
    <property type="entry name" value="HTH_Tnp_Tc3_2_like"/>
    <property type="match status" value="1"/>
</dbReference>
<evidence type="ECO:0000259" key="2">
    <source>
        <dbReference type="Pfam" id="PF11427"/>
    </source>
</evidence>
<dbReference type="AlphaFoldDB" id="A0AAF3EJ37"/>
<dbReference type="InterPro" id="IPR048703">
    <property type="entry name" value="Tnp_Tc3-like_HTH"/>
</dbReference>
<organism evidence="4 5">
    <name type="scientific">Mesorhabditis belari</name>
    <dbReference type="NCBI Taxonomy" id="2138241"/>
    <lineage>
        <taxon>Eukaryota</taxon>
        <taxon>Metazoa</taxon>
        <taxon>Ecdysozoa</taxon>
        <taxon>Nematoda</taxon>
        <taxon>Chromadorea</taxon>
        <taxon>Rhabditida</taxon>
        <taxon>Rhabditina</taxon>
        <taxon>Rhabditomorpha</taxon>
        <taxon>Rhabditoidea</taxon>
        <taxon>Rhabditidae</taxon>
        <taxon>Mesorhabditinae</taxon>
        <taxon>Mesorhabditis</taxon>
    </lineage>
</organism>
<dbReference type="Proteomes" id="UP000887575">
    <property type="component" value="Unassembled WGS sequence"/>
</dbReference>
<evidence type="ECO:0000313" key="5">
    <source>
        <dbReference type="WBParaSite" id="MBELARI_LOCUS14000"/>
    </source>
</evidence>
<feature type="domain" description="Tc3 transposase DNA binding" evidence="2">
    <location>
        <begin position="13"/>
        <end position="44"/>
    </location>
</feature>
<keyword evidence="4" id="KW-1185">Reference proteome</keyword>
<feature type="compositionally biased region" description="Basic and acidic residues" evidence="1">
    <location>
        <begin position="109"/>
        <end position="129"/>
    </location>
</feature>
<name>A0AAF3EJ37_9BILA</name>
<feature type="region of interest" description="Disordered" evidence="1">
    <location>
        <begin position="107"/>
        <end position="134"/>
    </location>
</feature>
<evidence type="ECO:0008006" key="6">
    <source>
        <dbReference type="Google" id="ProtNLM"/>
    </source>
</evidence>
<dbReference type="Gene3D" id="1.10.10.10">
    <property type="entry name" value="Winged helix-like DNA-binding domain superfamily/Winged helix DNA-binding domain"/>
    <property type="match status" value="1"/>
</dbReference>
<dbReference type="Gene3D" id="1.10.10.60">
    <property type="entry name" value="Homeodomain-like"/>
    <property type="match status" value="1"/>
</dbReference>
<dbReference type="GO" id="GO:0003677">
    <property type="term" value="F:DNA binding"/>
    <property type="evidence" value="ECO:0007669"/>
    <property type="project" value="InterPro"/>
</dbReference>
<evidence type="ECO:0000256" key="1">
    <source>
        <dbReference type="SAM" id="MobiDB-lite"/>
    </source>
</evidence>
<dbReference type="InterPro" id="IPR025898">
    <property type="entry name" value="Tc3_transposase_DNA-bd_dom"/>
</dbReference>
<feature type="region of interest" description="Disordered" evidence="1">
    <location>
        <begin position="248"/>
        <end position="293"/>
    </location>
</feature>
<feature type="region of interest" description="Disordered" evidence="1">
    <location>
        <begin position="177"/>
        <end position="228"/>
    </location>
</feature>
<evidence type="ECO:0000313" key="4">
    <source>
        <dbReference type="Proteomes" id="UP000887575"/>
    </source>
</evidence>
<dbReference type="WBParaSite" id="MBELARI_LOCUS14000">
    <property type="protein sequence ID" value="MBELARI_LOCUS14000"/>
    <property type="gene ID" value="MBELARI_LOCUS14000"/>
</dbReference>
<reference evidence="5" key="1">
    <citation type="submission" date="2024-02" db="UniProtKB">
        <authorList>
            <consortium name="WormBaseParasite"/>
        </authorList>
    </citation>
    <scope>IDENTIFICATION</scope>
</reference>
<dbReference type="InterPro" id="IPR036388">
    <property type="entry name" value="WH-like_DNA-bd_sf"/>
</dbReference>
<feature type="domain" description="Transposable element Tc3 transposase-like DNA-binding HTH" evidence="3">
    <location>
        <begin position="64"/>
        <end position="99"/>
    </location>
</feature>
<accession>A0AAF3EJ37</accession>
<feature type="compositionally biased region" description="Low complexity" evidence="1">
    <location>
        <begin position="265"/>
        <end position="283"/>
    </location>
</feature>